<dbReference type="STRING" id="439228.SAMN06295920_101488"/>
<dbReference type="AlphaFoldDB" id="A0A1T5A2V7"/>
<dbReference type="SUPFAM" id="SSF48695">
    <property type="entry name" value="Multiheme cytochromes"/>
    <property type="match status" value="1"/>
</dbReference>
<evidence type="ECO:0000313" key="2">
    <source>
        <dbReference type="EMBL" id="SKB28973.1"/>
    </source>
</evidence>
<name>A0A1T5A2V7_9SPHN</name>
<dbReference type="Pfam" id="PF13435">
    <property type="entry name" value="Cytochrome_C554"/>
    <property type="match status" value="1"/>
</dbReference>
<protein>
    <submittedName>
        <fullName evidence="2">Cytochrome c554 and c-prime</fullName>
    </submittedName>
</protein>
<evidence type="ECO:0000259" key="1">
    <source>
        <dbReference type="Pfam" id="PF13435"/>
    </source>
</evidence>
<accession>A0A1T5A2V7</accession>
<dbReference type="EMBL" id="FUYM01000001">
    <property type="protein sequence ID" value="SKB28973.1"/>
    <property type="molecule type" value="Genomic_DNA"/>
</dbReference>
<dbReference type="RefSeq" id="WP_079646422.1">
    <property type="nucleotide sequence ID" value="NZ_FUYM01000001.1"/>
</dbReference>
<dbReference type="InterPro" id="IPR023155">
    <property type="entry name" value="Cyt_c-552/4"/>
</dbReference>
<organism evidence="2 3">
    <name type="scientific">Rhizorhabdus histidinilytica</name>
    <dbReference type="NCBI Taxonomy" id="439228"/>
    <lineage>
        <taxon>Bacteria</taxon>
        <taxon>Pseudomonadati</taxon>
        <taxon>Pseudomonadota</taxon>
        <taxon>Alphaproteobacteria</taxon>
        <taxon>Sphingomonadales</taxon>
        <taxon>Sphingomonadaceae</taxon>
        <taxon>Rhizorhabdus</taxon>
    </lineage>
</organism>
<evidence type="ECO:0000313" key="3">
    <source>
        <dbReference type="Proteomes" id="UP000189818"/>
    </source>
</evidence>
<reference evidence="3" key="1">
    <citation type="submission" date="2017-02" db="EMBL/GenBank/DDBJ databases">
        <authorList>
            <person name="Varghese N."/>
            <person name="Submissions S."/>
        </authorList>
    </citation>
    <scope>NUCLEOTIDE SEQUENCE [LARGE SCALE GENOMIC DNA]</scope>
    <source>
        <strain evidence="3">UM2</strain>
    </source>
</reference>
<dbReference type="Proteomes" id="UP000189818">
    <property type="component" value="Unassembled WGS sequence"/>
</dbReference>
<keyword evidence="3" id="KW-1185">Reference proteome</keyword>
<dbReference type="InterPro" id="IPR036280">
    <property type="entry name" value="Multihaem_cyt_sf"/>
</dbReference>
<gene>
    <name evidence="2" type="ORF">SAMN06295920_101488</name>
</gene>
<sequence>MGGKVSSRLSCVCGLFGAAVLGIALLFLATTGTADRAVAASASAATGAVHVGVASCAGSTCHGRSEPTGKVVRQDEILHWQNASSKTGAHSRAYAALASARGQAIAAKIGVGPATSAGECLGCHADPAFNGKGPRWQVSDGVGCEGCHGGAGGDNGWLTTHYAVGQTHGANVSRGLYPLDQPRARAEKCLDCHLGSDRPGQFVSHRIMAAGHPRVAFEVDLFSALQQHHDEDADYVQRKRRTNNVQLWAVGQATAVGRATNLFANPRLGTDGIFPEIYFFDCHSCHRQIVDGPNGRANWVANPGRPIPSGMPPFNDENMIMLSAAAKVAAPSMAAKFDADSRAFHAALAKDRPAAVAAARRLSATAGSLADTLSRSAFGREQTFAIIDTIAGNAISPRFTDYEGSAQAVMAVDTLLNALVRQGHVSEDRARGARGAIDRAYKAVGNSNAYRPAEFRAALGQAAASIRALK</sequence>
<dbReference type="OrthoDB" id="257578at2"/>
<dbReference type="Gene3D" id="1.10.1130.10">
    <property type="entry name" value="Flavocytochrome C3, Chain A"/>
    <property type="match status" value="1"/>
</dbReference>
<feature type="domain" description="Cytochrome c-552/4" evidence="1">
    <location>
        <begin position="85"/>
        <end position="149"/>
    </location>
</feature>
<proteinExistence type="predicted"/>